<evidence type="ECO:0000313" key="1">
    <source>
        <dbReference type="EMBL" id="MBP2190161.1"/>
    </source>
</evidence>
<proteinExistence type="predicted"/>
<accession>A0ABS4QEM9</accession>
<gene>
    <name evidence="1" type="ORF">BJ987_003062</name>
</gene>
<evidence type="ECO:0000313" key="2">
    <source>
        <dbReference type="Proteomes" id="UP001519325"/>
    </source>
</evidence>
<reference evidence="1 2" key="1">
    <citation type="submission" date="2021-03" db="EMBL/GenBank/DDBJ databases">
        <title>Sequencing the genomes of 1000 actinobacteria strains.</title>
        <authorList>
            <person name="Klenk H.-P."/>
        </authorList>
    </citation>
    <scope>NUCLEOTIDE SEQUENCE [LARGE SCALE GENOMIC DNA]</scope>
    <source>
        <strain evidence="1 2">DSM 45516</strain>
    </source>
</reference>
<dbReference type="RefSeq" id="WP_209889907.1">
    <property type="nucleotide sequence ID" value="NZ_JAGGMR010000001.1"/>
</dbReference>
<sequence length="110" mass="12814">MDHPRIPAWILWLYERSPGTAQFCYQLHYPIGVLPAEYWTRDRAFRTESAARSVERARRFHAGRVPFASTPDLPDDDAFYATWSAEADWTGHWYSRDPAEAWDLAEPDAI</sequence>
<name>A0ABS4QEM9_9NOCA</name>
<keyword evidence="2" id="KW-1185">Reference proteome</keyword>
<organism evidence="1 2">
    <name type="scientific">Nocardia goodfellowii</name>
    <dbReference type="NCBI Taxonomy" id="882446"/>
    <lineage>
        <taxon>Bacteria</taxon>
        <taxon>Bacillati</taxon>
        <taxon>Actinomycetota</taxon>
        <taxon>Actinomycetes</taxon>
        <taxon>Mycobacteriales</taxon>
        <taxon>Nocardiaceae</taxon>
        <taxon>Nocardia</taxon>
    </lineage>
</organism>
<comment type="caution">
    <text evidence="1">The sequence shown here is derived from an EMBL/GenBank/DDBJ whole genome shotgun (WGS) entry which is preliminary data.</text>
</comment>
<dbReference type="EMBL" id="JAGGMR010000001">
    <property type="protein sequence ID" value="MBP2190161.1"/>
    <property type="molecule type" value="Genomic_DNA"/>
</dbReference>
<protein>
    <submittedName>
        <fullName evidence="1">Uncharacterized protein</fullName>
    </submittedName>
</protein>
<dbReference type="Proteomes" id="UP001519325">
    <property type="component" value="Unassembled WGS sequence"/>
</dbReference>